<dbReference type="EMBL" id="CM056741">
    <property type="protein sequence ID" value="KAJ8686453.1"/>
    <property type="molecule type" value="Genomic_DNA"/>
</dbReference>
<organism evidence="1 2">
    <name type="scientific">Eretmocerus hayati</name>
    <dbReference type="NCBI Taxonomy" id="131215"/>
    <lineage>
        <taxon>Eukaryota</taxon>
        <taxon>Metazoa</taxon>
        <taxon>Ecdysozoa</taxon>
        <taxon>Arthropoda</taxon>
        <taxon>Hexapoda</taxon>
        <taxon>Insecta</taxon>
        <taxon>Pterygota</taxon>
        <taxon>Neoptera</taxon>
        <taxon>Endopterygota</taxon>
        <taxon>Hymenoptera</taxon>
        <taxon>Apocrita</taxon>
        <taxon>Proctotrupomorpha</taxon>
        <taxon>Chalcidoidea</taxon>
        <taxon>Aphelinidae</taxon>
        <taxon>Aphelininae</taxon>
        <taxon>Eretmocerus</taxon>
    </lineage>
</organism>
<comment type="caution">
    <text evidence="1">The sequence shown here is derived from an EMBL/GenBank/DDBJ whole genome shotgun (WGS) entry which is preliminary data.</text>
</comment>
<evidence type="ECO:0000313" key="2">
    <source>
        <dbReference type="Proteomes" id="UP001239111"/>
    </source>
</evidence>
<keyword evidence="2" id="KW-1185">Reference proteome</keyword>
<accession>A0ACC2PSJ1</accession>
<name>A0ACC2PSJ1_9HYME</name>
<evidence type="ECO:0000313" key="1">
    <source>
        <dbReference type="EMBL" id="KAJ8686453.1"/>
    </source>
</evidence>
<protein>
    <submittedName>
        <fullName evidence="1">Uncharacterized protein</fullName>
    </submittedName>
</protein>
<dbReference type="Proteomes" id="UP001239111">
    <property type="component" value="Chromosome 1"/>
</dbReference>
<sequence length="293" mass="33603">MNYRFVESNEGKQENSLYLNVGASGLRAKVTYKSFERSTDTSFYLPSENSHFISIGCNILLTRYLALTNFSGSLTLDFISSSGEAVKCDYECSHDASMENNGNKMNAYMIRQKIYNNSSVMHQNQSFLTKHGKILCFDWINTAYMMRMNSLLGPHVYNEHPILMPLKAIWKEDLELMSNYLDKMAREVLKNEEYLSSYPQIVHLLGDYVKSLISRKPNDVLTFTIKYFITFGRLEHTEEDRAQGFVDSAKKERCQSAGSSTNTGSSKCSEVDEGEYIIINWNNDDYPTSHKLM</sequence>
<proteinExistence type="predicted"/>
<gene>
    <name evidence="1" type="ORF">QAD02_022247</name>
</gene>
<reference evidence="1" key="1">
    <citation type="submission" date="2023-04" db="EMBL/GenBank/DDBJ databases">
        <title>A chromosome-level genome assembly of the parasitoid wasp Eretmocerus hayati.</title>
        <authorList>
            <person name="Zhong Y."/>
            <person name="Liu S."/>
            <person name="Liu Y."/>
        </authorList>
    </citation>
    <scope>NUCLEOTIDE SEQUENCE</scope>
    <source>
        <strain evidence="1">ZJU_SS_LIU_2023</strain>
    </source>
</reference>